<dbReference type="NCBIfam" id="TIGR00080">
    <property type="entry name" value="pimt"/>
    <property type="match status" value="1"/>
</dbReference>
<proteinExistence type="inferred from homology"/>
<dbReference type="EC" id="2.1.1.77" evidence="10"/>
<comment type="subcellular location">
    <subcellularLocation>
        <location evidence="1">Cytoplasm</location>
        <location evidence="1">Cytosol</location>
    </subcellularLocation>
</comment>
<dbReference type="FunFam" id="3.40.50.150:FF:000235">
    <property type="entry name" value="Protein-L-isoaspartate O-methyltransferase"/>
    <property type="match status" value="1"/>
</dbReference>
<dbReference type="Gene3D" id="3.40.50.150">
    <property type="entry name" value="Vaccinia Virus protein VP39"/>
    <property type="match status" value="1"/>
</dbReference>
<accession>A0A0C3RU68</accession>
<evidence type="ECO:0000256" key="8">
    <source>
        <dbReference type="ARBA" id="ARBA00035815"/>
    </source>
</evidence>
<evidence type="ECO:0000256" key="9">
    <source>
        <dbReference type="ARBA" id="ARBA00054057"/>
    </source>
</evidence>
<dbReference type="Pfam" id="PF01135">
    <property type="entry name" value="PCMT"/>
    <property type="match status" value="1"/>
</dbReference>
<sequence>MAWKCTGSNSAELIANLAKHGIIQSETVATAMAKVDRANYVRDKAEAYVDAPQYIGYDATISAPHMHAHALQYLLPHIRLGGRVLDVGSGSGYLAAVLHHLVSSPSGTAGKVVGIDHIPELVQFSVDNLRNDGLGSALDDGRIVMIEGDGRKGWVQEGPYDVIHVGAAAPTLPEPLVEQLASPGRMFIPVGTDIQSILQVDKDEKGNVTKTKLFGVMYVPLTDRNPKTTF</sequence>
<evidence type="ECO:0000256" key="6">
    <source>
        <dbReference type="ARBA" id="ARBA00022679"/>
    </source>
</evidence>
<evidence type="ECO:0000256" key="2">
    <source>
        <dbReference type="ARBA" id="ARBA00005369"/>
    </source>
</evidence>
<evidence type="ECO:0000256" key="3">
    <source>
        <dbReference type="ARBA" id="ARBA00011245"/>
    </source>
</evidence>
<comment type="function">
    <text evidence="9">Initiates the repair of damaged proteins by catalyzing methyl esterification of L-isoaspartyl and D-aspartyl residues produced by spontaneous isomerization and racemization of L-aspartyl and L-asparaginyl residues in aging peptides and proteins.</text>
</comment>
<evidence type="ECO:0000313" key="12">
    <source>
        <dbReference type="Proteomes" id="UP000053257"/>
    </source>
</evidence>
<dbReference type="GO" id="GO:0032259">
    <property type="term" value="P:methylation"/>
    <property type="evidence" value="ECO:0007669"/>
    <property type="project" value="UniProtKB-KW"/>
</dbReference>
<dbReference type="EMBL" id="KN840572">
    <property type="protein sequence ID" value="KIP04486.1"/>
    <property type="molecule type" value="Genomic_DNA"/>
</dbReference>
<keyword evidence="7 10" id="KW-0949">S-adenosyl-L-methionine</keyword>
<protein>
    <recommendedName>
        <fullName evidence="10">Protein-L-isoaspartate O-methyltransferase</fullName>
        <ecNumber evidence="10">2.1.1.77</ecNumber>
    </recommendedName>
</protein>
<dbReference type="OrthoDB" id="73890at2759"/>
<dbReference type="GO" id="GO:0004719">
    <property type="term" value="F:protein-L-isoaspartate (D-aspartate) O-methyltransferase activity"/>
    <property type="evidence" value="ECO:0007669"/>
    <property type="project" value="UniProtKB-UniRule"/>
</dbReference>
<keyword evidence="5 10" id="KW-0489">Methyltransferase</keyword>
<evidence type="ECO:0000256" key="5">
    <source>
        <dbReference type="ARBA" id="ARBA00022603"/>
    </source>
</evidence>
<evidence type="ECO:0000313" key="11">
    <source>
        <dbReference type="EMBL" id="KIP04486.1"/>
    </source>
</evidence>
<keyword evidence="12" id="KW-1185">Reference proteome</keyword>
<dbReference type="GO" id="GO:0005829">
    <property type="term" value="C:cytosol"/>
    <property type="evidence" value="ECO:0007669"/>
    <property type="project" value="UniProtKB-SubCell"/>
</dbReference>
<evidence type="ECO:0000256" key="1">
    <source>
        <dbReference type="ARBA" id="ARBA00004514"/>
    </source>
</evidence>
<dbReference type="PROSITE" id="PS01279">
    <property type="entry name" value="PCMT"/>
    <property type="match status" value="1"/>
</dbReference>
<name>A0A0C3RU68_PHLG1</name>
<dbReference type="CDD" id="cd02440">
    <property type="entry name" value="AdoMet_MTases"/>
    <property type="match status" value="1"/>
</dbReference>
<evidence type="ECO:0000256" key="4">
    <source>
        <dbReference type="ARBA" id="ARBA00022490"/>
    </source>
</evidence>
<keyword evidence="4" id="KW-0963">Cytoplasm</keyword>
<dbReference type="HOGENOM" id="CLU_055432_0_0_1"/>
<dbReference type="InterPro" id="IPR000682">
    <property type="entry name" value="PCMT"/>
</dbReference>
<organism evidence="11 12">
    <name type="scientific">Phlebiopsis gigantea (strain 11061_1 CR5-6)</name>
    <name type="common">White-rot fungus</name>
    <name type="synonym">Peniophora gigantea</name>
    <dbReference type="NCBI Taxonomy" id="745531"/>
    <lineage>
        <taxon>Eukaryota</taxon>
        <taxon>Fungi</taxon>
        <taxon>Dikarya</taxon>
        <taxon>Basidiomycota</taxon>
        <taxon>Agaricomycotina</taxon>
        <taxon>Agaricomycetes</taxon>
        <taxon>Polyporales</taxon>
        <taxon>Phanerochaetaceae</taxon>
        <taxon>Phlebiopsis</taxon>
    </lineage>
</organism>
<dbReference type="AlphaFoldDB" id="A0A0C3RU68"/>
<comment type="subunit">
    <text evidence="3">Monomer.</text>
</comment>
<dbReference type="PANTHER" id="PTHR11579">
    <property type="entry name" value="PROTEIN-L-ISOASPARTATE O-METHYLTRANSFERASE"/>
    <property type="match status" value="1"/>
</dbReference>
<dbReference type="GO" id="GO:0006950">
    <property type="term" value="P:response to stress"/>
    <property type="evidence" value="ECO:0007669"/>
    <property type="project" value="UniProtKB-ARBA"/>
</dbReference>
<dbReference type="PANTHER" id="PTHR11579:SF0">
    <property type="entry name" value="PROTEIN-L-ISOASPARTATE(D-ASPARTATE) O-METHYLTRANSFERASE"/>
    <property type="match status" value="1"/>
</dbReference>
<comment type="similarity">
    <text evidence="2 10">Belongs to the methyltransferase superfamily. L-isoaspartyl/D-aspartyl protein methyltransferase family.</text>
</comment>
<dbReference type="STRING" id="745531.A0A0C3RU68"/>
<keyword evidence="6 10" id="KW-0808">Transferase</keyword>
<dbReference type="SUPFAM" id="SSF53335">
    <property type="entry name" value="S-adenosyl-L-methionine-dependent methyltransferases"/>
    <property type="match status" value="1"/>
</dbReference>
<dbReference type="Proteomes" id="UP000053257">
    <property type="component" value="Unassembled WGS sequence"/>
</dbReference>
<comment type="catalytic activity">
    <reaction evidence="8">
        <text>[protein]-L-isoaspartate + S-adenosyl-L-methionine = [protein]-L-isoaspartate alpha-methyl ester + S-adenosyl-L-homocysteine</text>
        <dbReference type="Rhea" id="RHEA:12705"/>
        <dbReference type="Rhea" id="RHEA-COMP:12143"/>
        <dbReference type="Rhea" id="RHEA-COMP:12144"/>
        <dbReference type="ChEBI" id="CHEBI:57856"/>
        <dbReference type="ChEBI" id="CHEBI:59789"/>
        <dbReference type="ChEBI" id="CHEBI:90596"/>
        <dbReference type="ChEBI" id="CHEBI:90598"/>
        <dbReference type="EC" id="2.1.1.77"/>
    </reaction>
    <physiologicalReaction direction="left-to-right" evidence="8">
        <dbReference type="Rhea" id="RHEA:12706"/>
    </physiologicalReaction>
</comment>
<gene>
    <name evidence="11" type="ORF">PHLGIDRAFT_129466</name>
</gene>
<dbReference type="InterPro" id="IPR029063">
    <property type="entry name" value="SAM-dependent_MTases_sf"/>
</dbReference>
<reference evidence="11 12" key="1">
    <citation type="journal article" date="2014" name="PLoS Genet.">
        <title>Analysis of the Phlebiopsis gigantea genome, transcriptome and secretome provides insight into its pioneer colonization strategies of wood.</title>
        <authorList>
            <person name="Hori C."/>
            <person name="Ishida T."/>
            <person name="Igarashi K."/>
            <person name="Samejima M."/>
            <person name="Suzuki H."/>
            <person name="Master E."/>
            <person name="Ferreira P."/>
            <person name="Ruiz-Duenas F.J."/>
            <person name="Held B."/>
            <person name="Canessa P."/>
            <person name="Larrondo L.F."/>
            <person name="Schmoll M."/>
            <person name="Druzhinina I.S."/>
            <person name="Kubicek C.P."/>
            <person name="Gaskell J.A."/>
            <person name="Kersten P."/>
            <person name="St John F."/>
            <person name="Glasner J."/>
            <person name="Sabat G."/>
            <person name="Splinter BonDurant S."/>
            <person name="Syed K."/>
            <person name="Yadav J."/>
            <person name="Mgbeahuruike A.C."/>
            <person name="Kovalchuk A."/>
            <person name="Asiegbu F.O."/>
            <person name="Lackner G."/>
            <person name="Hoffmeister D."/>
            <person name="Rencoret J."/>
            <person name="Gutierrez A."/>
            <person name="Sun H."/>
            <person name="Lindquist E."/>
            <person name="Barry K."/>
            <person name="Riley R."/>
            <person name="Grigoriev I.V."/>
            <person name="Henrissat B."/>
            <person name="Kues U."/>
            <person name="Berka R.M."/>
            <person name="Martinez A.T."/>
            <person name="Covert S.F."/>
            <person name="Blanchette R.A."/>
            <person name="Cullen D."/>
        </authorList>
    </citation>
    <scope>NUCLEOTIDE SEQUENCE [LARGE SCALE GENOMIC DNA]</scope>
    <source>
        <strain evidence="11 12">11061_1 CR5-6</strain>
    </source>
</reference>
<evidence type="ECO:0000256" key="10">
    <source>
        <dbReference type="RuleBase" id="RU003802"/>
    </source>
</evidence>
<evidence type="ECO:0000256" key="7">
    <source>
        <dbReference type="ARBA" id="ARBA00022691"/>
    </source>
</evidence>